<dbReference type="PANTHER" id="PTHR47829">
    <property type="entry name" value="HYDROLASE, PUTATIVE (AFU_ORTHOLOGUE AFUA_1G12880)-RELATED"/>
    <property type="match status" value="1"/>
</dbReference>
<accession>K0UIE6</accession>
<dbReference type="CDD" id="cd05154">
    <property type="entry name" value="ACAD10_11_N-like"/>
    <property type="match status" value="1"/>
</dbReference>
<dbReference type="InterPro" id="IPR002575">
    <property type="entry name" value="Aminoglycoside_PTrfase"/>
</dbReference>
<dbReference type="InterPro" id="IPR052898">
    <property type="entry name" value="ACAD10-like"/>
</dbReference>
<dbReference type="AlphaFoldDB" id="K0UIE6"/>
<protein>
    <submittedName>
        <fullName evidence="2">Aminoglycoside phosphotransferase</fullName>
    </submittedName>
</protein>
<evidence type="ECO:0000313" key="3">
    <source>
        <dbReference type="Proteomes" id="UP000006043"/>
    </source>
</evidence>
<dbReference type="SUPFAM" id="SSF56112">
    <property type="entry name" value="Protein kinase-like (PK-like)"/>
    <property type="match status" value="1"/>
</dbReference>
<sequence length="343" mass="37470">MNYPQRGTVDVIGIDSDGVERWFAAAVPDALRPLSFELIAGGRSNLTYRVVDSQGHSWVLRRPPVGPLAPGAHSMEREWRILTALQASTVPVPPTTAFCAEPEVTGAEFYVMDHVDGIVVDNAETAAALSHSARHRLGSDIVATLADLHRIDPGVVGRRRAASTRSHVRRQLDFWMGQMTGSGAPRTPEILDVHSLLCQAEPPQRWTSLTHGDFRLGNVLVAAEAGTIAAVLDWELWTVGDPLADLGWLAAWWALEEDDGWVARRAAGFPTVSELAGRYWQLTGRDTSDLPYYMSFALWRLACIAEGVYERYATGKMGRPTTPLAVLAARPRELATAARTALA</sequence>
<name>K0UIE6_MYCFO</name>
<organism evidence="2 3">
    <name type="scientific">Mycolicibacterium fortuitum subsp. fortuitum DSM 46621 = ATCC 6841 = JCM 6387</name>
    <dbReference type="NCBI Taxonomy" id="1214102"/>
    <lineage>
        <taxon>Bacteria</taxon>
        <taxon>Bacillati</taxon>
        <taxon>Actinomycetota</taxon>
        <taxon>Actinomycetes</taxon>
        <taxon>Mycobacteriales</taxon>
        <taxon>Mycobacteriaceae</taxon>
        <taxon>Mycolicibacterium</taxon>
    </lineage>
</organism>
<dbReference type="InterPro" id="IPR041726">
    <property type="entry name" value="ACAD10_11_N"/>
</dbReference>
<dbReference type="GO" id="GO:0016740">
    <property type="term" value="F:transferase activity"/>
    <property type="evidence" value="ECO:0007669"/>
    <property type="project" value="UniProtKB-KW"/>
</dbReference>
<dbReference type="PATRIC" id="fig|1214102.3.peg.5350"/>
<keyword evidence="2" id="KW-0808">Transferase</keyword>
<dbReference type="Pfam" id="PF01636">
    <property type="entry name" value="APH"/>
    <property type="match status" value="1"/>
</dbReference>
<dbReference type="InterPro" id="IPR011009">
    <property type="entry name" value="Kinase-like_dom_sf"/>
</dbReference>
<reference evidence="2 3" key="1">
    <citation type="journal article" date="2012" name="J. Bacteriol.">
        <title>Complete Genome Sequence of Mycobacterium fortuitum subsp. fortuitum Type Strain DSM46621.</title>
        <authorList>
            <person name="Ho Y.S."/>
            <person name="Adroub S.A."/>
            <person name="Aleisa F."/>
            <person name="Mahmood H."/>
            <person name="Othoum G."/>
            <person name="Rashid F."/>
            <person name="Zaher M."/>
            <person name="Ali S."/>
            <person name="Bitter W."/>
            <person name="Pain A."/>
            <person name="Abdallah A.M."/>
        </authorList>
    </citation>
    <scope>NUCLEOTIDE SEQUENCE [LARGE SCALE GENOMIC DNA]</scope>
    <source>
        <strain evidence="3">DSM46621</strain>
    </source>
</reference>
<dbReference type="PANTHER" id="PTHR47829:SF1">
    <property type="entry name" value="HAD FAMILY PHOSPHATASE"/>
    <property type="match status" value="1"/>
</dbReference>
<dbReference type="RefSeq" id="WP_003885775.1">
    <property type="nucleotide sequence ID" value="NZ_JH814780.1"/>
</dbReference>
<comment type="caution">
    <text evidence="2">The sequence shown here is derived from an EMBL/GenBank/DDBJ whole genome shotgun (WGS) entry which is preliminary data.</text>
</comment>
<dbReference type="GeneID" id="93415165"/>
<dbReference type="Gene3D" id="3.90.1200.10">
    <property type="match status" value="1"/>
</dbReference>
<dbReference type="HOGENOM" id="CLU_007526_0_0_11"/>
<evidence type="ECO:0000313" key="2">
    <source>
        <dbReference type="EMBL" id="EJZ06952.1"/>
    </source>
</evidence>
<proteinExistence type="predicted"/>
<feature type="domain" description="Aminoglycoside phosphotransferase" evidence="1">
    <location>
        <begin position="36"/>
        <end position="269"/>
    </location>
</feature>
<dbReference type="Gene3D" id="3.30.200.20">
    <property type="entry name" value="Phosphorylase Kinase, domain 1"/>
    <property type="match status" value="1"/>
</dbReference>
<evidence type="ECO:0000259" key="1">
    <source>
        <dbReference type="Pfam" id="PF01636"/>
    </source>
</evidence>
<dbReference type="EMBL" id="ALQB01000173">
    <property type="protein sequence ID" value="EJZ06952.1"/>
    <property type="molecule type" value="Genomic_DNA"/>
</dbReference>
<dbReference type="Proteomes" id="UP000006043">
    <property type="component" value="Unassembled WGS sequence"/>
</dbReference>
<gene>
    <name evidence="2" type="ORF">MFORT_27216</name>
</gene>